<reference evidence="3 4" key="1">
    <citation type="submission" date="2017-02" db="EMBL/GenBank/DDBJ databases">
        <title>The complete genomic sequence of a novel cold adapted crude oil-degrading bacterium Planococcus qaidamina Y42.</title>
        <authorList>
            <person name="Yang R."/>
        </authorList>
    </citation>
    <scope>NUCLEOTIDE SEQUENCE [LARGE SCALE GENOMIC DNA]</scope>
    <source>
        <strain evidence="3 4">Y42</strain>
    </source>
</reference>
<evidence type="ECO:0000256" key="1">
    <source>
        <dbReference type="SAM" id="Phobius"/>
    </source>
</evidence>
<keyword evidence="1" id="KW-1133">Transmembrane helix</keyword>
<dbReference type="AlphaFoldDB" id="A0A1Q2L2H9"/>
<keyword evidence="4" id="KW-1185">Reference proteome</keyword>
<dbReference type="Proteomes" id="UP000188184">
    <property type="component" value="Chromosome"/>
</dbReference>
<proteinExistence type="predicted"/>
<keyword evidence="1" id="KW-0472">Membrane</keyword>
<dbReference type="Pfam" id="PF09851">
    <property type="entry name" value="SHOCT"/>
    <property type="match status" value="1"/>
</dbReference>
<sequence length="69" mass="8225">MNTIIWIIVIGLFVYGLVALLTRRDPGKSAPEKRQDTSMEILRERFARGEIDEEEYERRKEFLQNRRNG</sequence>
<organism evidence="3 4">
    <name type="scientific">Planococcus lenghuensis</name>
    <dbReference type="NCBI Taxonomy" id="2213202"/>
    <lineage>
        <taxon>Bacteria</taxon>
        <taxon>Bacillati</taxon>
        <taxon>Bacillota</taxon>
        <taxon>Bacilli</taxon>
        <taxon>Bacillales</taxon>
        <taxon>Caryophanaceae</taxon>
        <taxon>Planococcus</taxon>
    </lineage>
</organism>
<accession>A0A1Q2L2H9</accession>
<name>A0A1Q2L2H9_9BACL</name>
<dbReference type="InterPro" id="IPR018649">
    <property type="entry name" value="SHOCT"/>
</dbReference>
<evidence type="ECO:0000313" key="4">
    <source>
        <dbReference type="Proteomes" id="UP000188184"/>
    </source>
</evidence>
<feature type="domain" description="SHOCT" evidence="2">
    <location>
        <begin position="39"/>
        <end position="61"/>
    </location>
</feature>
<dbReference type="EMBL" id="CP019640">
    <property type="protein sequence ID" value="AQQ54668.1"/>
    <property type="molecule type" value="Genomic_DNA"/>
</dbReference>
<keyword evidence="1" id="KW-0812">Transmembrane</keyword>
<feature type="transmembrane region" description="Helical" evidence="1">
    <location>
        <begin position="6"/>
        <end position="23"/>
    </location>
</feature>
<evidence type="ECO:0000259" key="2">
    <source>
        <dbReference type="Pfam" id="PF09851"/>
    </source>
</evidence>
<evidence type="ECO:0000313" key="3">
    <source>
        <dbReference type="EMBL" id="AQQ54668.1"/>
    </source>
</evidence>
<gene>
    <name evidence="3" type="ORF">B0X71_17195</name>
</gene>
<protein>
    <recommendedName>
        <fullName evidence="2">SHOCT domain-containing protein</fullName>
    </recommendedName>
</protein>
<dbReference type="KEGG" id="pmar:B0X71_17195"/>